<dbReference type="PANTHER" id="PTHR26451:SF989">
    <property type="entry name" value="G-PROTEIN COUPLED RECEPTORS FAMILY 1 PROFILE DOMAIN-CONTAINING PROTEIN"/>
    <property type="match status" value="1"/>
</dbReference>
<feature type="transmembrane region" description="Helical" evidence="6">
    <location>
        <begin position="228"/>
        <end position="247"/>
    </location>
</feature>
<feature type="transmembrane region" description="Helical" evidence="6">
    <location>
        <begin position="195"/>
        <end position="216"/>
    </location>
</feature>
<dbReference type="PROSITE" id="PS50262">
    <property type="entry name" value="G_PROTEIN_RECEP_F1_2"/>
    <property type="match status" value="1"/>
</dbReference>
<dbReference type="SUPFAM" id="SSF81321">
    <property type="entry name" value="Family A G protein-coupled receptor-like"/>
    <property type="match status" value="1"/>
</dbReference>
<keyword evidence="9" id="KW-1185">Reference proteome</keyword>
<dbReference type="InterPro" id="IPR000276">
    <property type="entry name" value="GPCR_Rhodpsn"/>
</dbReference>
<protein>
    <recommendedName>
        <fullName evidence="7">G-protein coupled receptors family 1 profile domain-containing protein</fullName>
    </recommendedName>
</protein>
<feature type="domain" description="G-protein coupled receptors family 1 profile" evidence="7">
    <location>
        <begin position="40"/>
        <end position="267"/>
    </location>
</feature>
<sequence length="267" mass="30391">MDNMSTYSNVLHLEALVPSELFVIPVFFLMLLAYLTLLVSNIGVLILIITERSLHQPMYLLFCNLSINDITGSSVLLPRLLADLVSTQRLITYGECATQVFMIHMFGTASHVLLIIMAVDRLSRCRSYVMNSYCDNAALFKLSCEDVSVNNIYGLTFTVVLFTFSISSIAFTYTKIAVVCWTKKSKDLNSKAMQTCASHLVLYLVMMWTGLITIILHRFSNYPYLRKLIHILFYVVPGNLNPVIYGLQSKALRQKIVQIFHRKVIHE</sequence>
<gene>
    <name evidence="8" type="primary">LOC114769104</name>
</gene>
<dbReference type="PANTHER" id="PTHR26451">
    <property type="entry name" value="G_PROTEIN_RECEP_F1_2 DOMAIN-CONTAINING PROTEIN"/>
    <property type="match status" value="1"/>
</dbReference>
<evidence type="ECO:0000256" key="3">
    <source>
        <dbReference type="ARBA" id="ARBA00022989"/>
    </source>
</evidence>
<dbReference type="InterPro" id="IPR000725">
    <property type="entry name" value="Olfact_rcpt"/>
</dbReference>
<feature type="transmembrane region" description="Helical" evidence="6">
    <location>
        <begin position="22"/>
        <end position="49"/>
    </location>
</feature>
<dbReference type="GO" id="GO:0004984">
    <property type="term" value="F:olfactory receptor activity"/>
    <property type="evidence" value="ECO:0007669"/>
    <property type="project" value="InterPro"/>
</dbReference>
<comment type="subcellular location">
    <subcellularLocation>
        <location evidence="1">Membrane</location>
        <topology evidence="1">Multi-pass membrane protein</topology>
    </subcellularLocation>
</comment>
<dbReference type="PRINTS" id="PR00237">
    <property type="entry name" value="GPCRRHODOPSN"/>
</dbReference>
<dbReference type="InterPro" id="IPR017452">
    <property type="entry name" value="GPCR_Rhodpsn_7TM"/>
</dbReference>
<name>A0AAY4E3F3_9TELE</name>
<reference evidence="8" key="3">
    <citation type="submission" date="2025-09" db="UniProtKB">
        <authorList>
            <consortium name="Ensembl"/>
        </authorList>
    </citation>
    <scope>IDENTIFICATION</scope>
</reference>
<dbReference type="Pfam" id="PF13853">
    <property type="entry name" value="7tm_4"/>
    <property type="match status" value="2"/>
</dbReference>
<dbReference type="GeneTree" id="ENSGT00940000162761"/>
<dbReference type="GO" id="GO:0004930">
    <property type="term" value="F:G protein-coupled receptor activity"/>
    <property type="evidence" value="ECO:0007669"/>
    <property type="project" value="InterPro"/>
</dbReference>
<keyword evidence="5" id="KW-0807">Transducer</keyword>
<evidence type="ECO:0000256" key="6">
    <source>
        <dbReference type="SAM" id="Phobius"/>
    </source>
</evidence>
<evidence type="ECO:0000256" key="4">
    <source>
        <dbReference type="ARBA" id="ARBA00023136"/>
    </source>
</evidence>
<evidence type="ECO:0000256" key="1">
    <source>
        <dbReference type="ARBA" id="ARBA00004141"/>
    </source>
</evidence>
<keyword evidence="2 6" id="KW-0812">Transmembrane</keyword>
<dbReference type="GO" id="GO:0005549">
    <property type="term" value="F:odorant binding"/>
    <property type="evidence" value="ECO:0007669"/>
    <property type="project" value="TreeGrafter"/>
</dbReference>
<dbReference type="InterPro" id="IPR052921">
    <property type="entry name" value="GPCR1_Superfamily_Member"/>
</dbReference>
<keyword evidence="3 6" id="KW-1133">Transmembrane helix</keyword>
<dbReference type="GO" id="GO:0016020">
    <property type="term" value="C:membrane"/>
    <property type="evidence" value="ECO:0007669"/>
    <property type="project" value="UniProtKB-SubCell"/>
</dbReference>
<reference evidence="8" key="2">
    <citation type="submission" date="2025-08" db="UniProtKB">
        <authorList>
            <consortium name="Ensembl"/>
        </authorList>
    </citation>
    <scope>IDENTIFICATION</scope>
</reference>
<proteinExistence type="predicted"/>
<dbReference type="Proteomes" id="UP000694580">
    <property type="component" value="Chromosome 19"/>
</dbReference>
<accession>A0AAY4E3F3</accession>
<evidence type="ECO:0000256" key="2">
    <source>
        <dbReference type="ARBA" id="ARBA00022692"/>
    </source>
</evidence>
<evidence type="ECO:0000313" key="8">
    <source>
        <dbReference type="Ensembl" id="ENSDCDP00010052282.1"/>
    </source>
</evidence>
<dbReference type="Gene3D" id="1.20.1070.10">
    <property type="entry name" value="Rhodopsin 7-helix transmembrane proteins"/>
    <property type="match status" value="2"/>
</dbReference>
<evidence type="ECO:0000313" key="9">
    <source>
        <dbReference type="Proteomes" id="UP000694580"/>
    </source>
</evidence>
<keyword evidence="4 6" id="KW-0472">Membrane</keyword>
<reference evidence="8 9" key="1">
    <citation type="submission" date="2020-06" db="EMBL/GenBank/DDBJ databases">
        <authorList>
            <consortium name="Wellcome Sanger Institute Data Sharing"/>
        </authorList>
    </citation>
    <scope>NUCLEOTIDE SEQUENCE [LARGE SCALE GENOMIC DNA]</scope>
</reference>
<feature type="transmembrane region" description="Helical" evidence="6">
    <location>
        <begin position="100"/>
        <end position="119"/>
    </location>
</feature>
<evidence type="ECO:0000256" key="5">
    <source>
        <dbReference type="ARBA" id="ARBA00023224"/>
    </source>
</evidence>
<dbReference type="AlphaFoldDB" id="A0AAY4E3F3"/>
<feature type="transmembrane region" description="Helical" evidence="6">
    <location>
        <begin position="152"/>
        <end position="174"/>
    </location>
</feature>
<organism evidence="8 9">
    <name type="scientific">Denticeps clupeoides</name>
    <name type="common">denticle herring</name>
    <dbReference type="NCBI Taxonomy" id="299321"/>
    <lineage>
        <taxon>Eukaryota</taxon>
        <taxon>Metazoa</taxon>
        <taxon>Chordata</taxon>
        <taxon>Craniata</taxon>
        <taxon>Vertebrata</taxon>
        <taxon>Euteleostomi</taxon>
        <taxon>Actinopterygii</taxon>
        <taxon>Neopterygii</taxon>
        <taxon>Teleostei</taxon>
        <taxon>Clupei</taxon>
        <taxon>Clupeiformes</taxon>
        <taxon>Denticipitoidei</taxon>
        <taxon>Denticipitidae</taxon>
        <taxon>Denticeps</taxon>
    </lineage>
</organism>
<dbReference type="Ensembl" id="ENSDCDT00010062765.1">
    <property type="protein sequence ID" value="ENSDCDP00010052282.1"/>
    <property type="gene ID" value="ENSDCDG00010030606.1"/>
</dbReference>
<evidence type="ECO:0000259" key="7">
    <source>
        <dbReference type="PROSITE" id="PS50262"/>
    </source>
</evidence>